<evidence type="ECO:0000313" key="3">
    <source>
        <dbReference type="Proteomes" id="UP001162156"/>
    </source>
</evidence>
<name>A0AAV8WUJ9_9CUCU</name>
<organism evidence="2 3">
    <name type="scientific">Rhamnusium bicolor</name>
    <dbReference type="NCBI Taxonomy" id="1586634"/>
    <lineage>
        <taxon>Eukaryota</taxon>
        <taxon>Metazoa</taxon>
        <taxon>Ecdysozoa</taxon>
        <taxon>Arthropoda</taxon>
        <taxon>Hexapoda</taxon>
        <taxon>Insecta</taxon>
        <taxon>Pterygota</taxon>
        <taxon>Neoptera</taxon>
        <taxon>Endopterygota</taxon>
        <taxon>Coleoptera</taxon>
        <taxon>Polyphaga</taxon>
        <taxon>Cucujiformia</taxon>
        <taxon>Chrysomeloidea</taxon>
        <taxon>Cerambycidae</taxon>
        <taxon>Lepturinae</taxon>
        <taxon>Rhagiini</taxon>
        <taxon>Rhamnusium</taxon>
    </lineage>
</organism>
<comment type="caution">
    <text evidence="2">The sequence shown here is derived from an EMBL/GenBank/DDBJ whole genome shotgun (WGS) entry which is preliminary data.</text>
</comment>
<dbReference type="PANTHER" id="PTHR31840">
    <property type="entry name" value="COILED-COIL DOMAIN-CONTAINING PROTEIN 97"/>
    <property type="match status" value="1"/>
</dbReference>
<gene>
    <name evidence="2" type="ORF">NQ314_017900</name>
</gene>
<dbReference type="PANTHER" id="PTHR31840:SF1">
    <property type="entry name" value="COILED-COIL DOMAIN-CONTAINING PROTEIN 97"/>
    <property type="match status" value="1"/>
</dbReference>
<keyword evidence="3" id="KW-1185">Reference proteome</keyword>
<dbReference type="EMBL" id="JANEYF010005012">
    <property type="protein sequence ID" value="KAJ8929411.1"/>
    <property type="molecule type" value="Genomic_DNA"/>
</dbReference>
<dbReference type="InterPro" id="IPR018613">
    <property type="entry name" value="Ccdc97-like"/>
</dbReference>
<dbReference type="Proteomes" id="UP001162156">
    <property type="component" value="Unassembled WGS sequence"/>
</dbReference>
<accession>A0AAV8WUJ9</accession>
<proteinExistence type="predicted"/>
<dbReference type="AlphaFoldDB" id="A0AAV8WUJ9"/>
<dbReference type="InterPro" id="IPR040233">
    <property type="entry name" value="CCD97-like_C"/>
</dbReference>
<feature type="domain" description="CCD97-like C-terminal" evidence="1">
    <location>
        <begin position="88"/>
        <end position="131"/>
    </location>
</feature>
<evidence type="ECO:0000259" key="1">
    <source>
        <dbReference type="Pfam" id="PF09747"/>
    </source>
</evidence>
<reference evidence="2" key="1">
    <citation type="journal article" date="2023" name="Insect Mol. Biol.">
        <title>Genome sequencing provides insights into the evolution of gene families encoding plant cell wall-degrading enzymes in longhorned beetles.</title>
        <authorList>
            <person name="Shin N.R."/>
            <person name="Okamura Y."/>
            <person name="Kirsch R."/>
            <person name="Pauchet Y."/>
        </authorList>
    </citation>
    <scope>NUCLEOTIDE SEQUENCE</scope>
    <source>
        <strain evidence="2">RBIC_L_NR</strain>
    </source>
</reference>
<protein>
    <recommendedName>
        <fullName evidence="1">CCD97-like C-terminal domain-containing protein</fullName>
    </recommendedName>
</protein>
<evidence type="ECO:0000313" key="2">
    <source>
        <dbReference type="EMBL" id="KAJ8929411.1"/>
    </source>
</evidence>
<sequence>MKTSSFKSQQKWEVDLSSEEKAEIALDIFEKSKLNFLVRFGKYLKQDQLQYFQQFTESYEPDNAEIGLVLKELYRNVSESTHQVSVKNRRYAALLQMVEDDTYFSEIEMMKRNPLLYEQLVGQYLTEEEKKGEG</sequence>
<dbReference type="Pfam" id="PF09747">
    <property type="entry name" value="CCD97-like_C"/>
    <property type="match status" value="1"/>
</dbReference>